<proteinExistence type="predicted"/>
<reference evidence="3" key="1">
    <citation type="submission" date="2016-06" db="UniProtKB">
        <authorList>
            <consortium name="WormBaseParasite"/>
        </authorList>
    </citation>
    <scope>IDENTIFICATION</scope>
</reference>
<name>A0A183T9V5_SCHSO</name>
<dbReference type="AlphaFoldDB" id="A0A183T9V5"/>
<dbReference type="WBParaSite" id="SSLN_0001375601-mRNA-1">
    <property type="protein sequence ID" value="SSLN_0001375601-mRNA-1"/>
    <property type="gene ID" value="SSLN_0001375601"/>
</dbReference>
<reference evidence="1 2" key="2">
    <citation type="submission" date="2018-11" db="EMBL/GenBank/DDBJ databases">
        <authorList>
            <consortium name="Pathogen Informatics"/>
        </authorList>
    </citation>
    <scope>NUCLEOTIDE SEQUENCE [LARGE SCALE GENOMIC DNA]</scope>
    <source>
        <strain evidence="1 2">NST_G2</strain>
    </source>
</reference>
<gene>
    <name evidence="1" type="ORF">SSLN_LOCUS13253</name>
</gene>
<dbReference type="Proteomes" id="UP000275846">
    <property type="component" value="Unassembled WGS sequence"/>
</dbReference>
<evidence type="ECO:0000313" key="2">
    <source>
        <dbReference type="Proteomes" id="UP000275846"/>
    </source>
</evidence>
<accession>A0A183T9V5</accession>
<dbReference type="OrthoDB" id="6276451at2759"/>
<evidence type="ECO:0000313" key="1">
    <source>
        <dbReference type="EMBL" id="VDL99638.1"/>
    </source>
</evidence>
<protein>
    <submittedName>
        <fullName evidence="3">Peptidase A2 domain-containing protein</fullName>
    </submittedName>
</protein>
<keyword evidence="2" id="KW-1185">Reference proteome</keyword>
<organism evidence="3">
    <name type="scientific">Schistocephalus solidus</name>
    <name type="common">Tapeworm</name>
    <dbReference type="NCBI Taxonomy" id="70667"/>
    <lineage>
        <taxon>Eukaryota</taxon>
        <taxon>Metazoa</taxon>
        <taxon>Spiralia</taxon>
        <taxon>Lophotrochozoa</taxon>
        <taxon>Platyhelminthes</taxon>
        <taxon>Cestoda</taxon>
        <taxon>Eucestoda</taxon>
        <taxon>Diphyllobothriidea</taxon>
        <taxon>Diphyllobothriidae</taxon>
        <taxon>Schistocephalus</taxon>
    </lineage>
</organism>
<sequence>MMTAAAGQTRPSRLFYITDKSSGLRFIVDTTAEVSVIPIPRRHQL</sequence>
<evidence type="ECO:0000313" key="3">
    <source>
        <dbReference type="WBParaSite" id="SSLN_0001375601-mRNA-1"/>
    </source>
</evidence>
<dbReference type="EMBL" id="UYSU01037937">
    <property type="protein sequence ID" value="VDL99638.1"/>
    <property type="molecule type" value="Genomic_DNA"/>
</dbReference>